<dbReference type="AlphaFoldDB" id="A0A401GN54"/>
<dbReference type="RefSeq" id="XP_027614561.1">
    <property type="nucleotide sequence ID" value="XM_027758760.1"/>
</dbReference>
<accession>A0A401GN54</accession>
<sequence length="160" mass="18004">MGMPFLRLLTPSITPVVRKPIKQHDSRSMANTNPRNWTTANQPMTQKQAACIARLAFYQHINMNIAHLRHRISKADASELITMINAGRVPSQQHLLALGQQQIIHPQDPFTLGHANNLATHGQRTYLTELLTERGMVVHIRDDLTVAEASVVIAALRKFF</sequence>
<dbReference type="GeneID" id="38780565"/>
<reference evidence="1 2" key="1">
    <citation type="journal article" date="2018" name="Sci. Rep.">
        <title>Genome sequence of the cauliflower mushroom Sparassis crispa (Hanabiratake) and its association with beneficial usage.</title>
        <authorList>
            <person name="Kiyama R."/>
            <person name="Furutani Y."/>
            <person name="Kawaguchi K."/>
            <person name="Nakanishi T."/>
        </authorList>
    </citation>
    <scope>NUCLEOTIDE SEQUENCE [LARGE SCALE GENOMIC DNA]</scope>
</reference>
<evidence type="ECO:0000313" key="1">
    <source>
        <dbReference type="EMBL" id="GBE83648.1"/>
    </source>
</evidence>
<proteinExistence type="predicted"/>
<dbReference type="EMBL" id="BFAD01000005">
    <property type="protein sequence ID" value="GBE83648.1"/>
    <property type="molecule type" value="Genomic_DNA"/>
</dbReference>
<dbReference type="OrthoDB" id="2751476at2759"/>
<protein>
    <submittedName>
        <fullName evidence="1">Uncharacterized protein</fullName>
    </submittedName>
</protein>
<comment type="caution">
    <text evidence="1">The sequence shown here is derived from an EMBL/GenBank/DDBJ whole genome shotgun (WGS) entry which is preliminary data.</text>
</comment>
<gene>
    <name evidence="1" type="ORF">SCP_0507030</name>
</gene>
<name>A0A401GN54_9APHY</name>
<evidence type="ECO:0000313" key="2">
    <source>
        <dbReference type="Proteomes" id="UP000287166"/>
    </source>
</evidence>
<dbReference type="Proteomes" id="UP000287166">
    <property type="component" value="Unassembled WGS sequence"/>
</dbReference>
<dbReference type="InParanoid" id="A0A401GN54"/>
<keyword evidence="2" id="KW-1185">Reference proteome</keyword>
<organism evidence="1 2">
    <name type="scientific">Sparassis crispa</name>
    <dbReference type="NCBI Taxonomy" id="139825"/>
    <lineage>
        <taxon>Eukaryota</taxon>
        <taxon>Fungi</taxon>
        <taxon>Dikarya</taxon>
        <taxon>Basidiomycota</taxon>
        <taxon>Agaricomycotina</taxon>
        <taxon>Agaricomycetes</taxon>
        <taxon>Polyporales</taxon>
        <taxon>Sparassidaceae</taxon>
        <taxon>Sparassis</taxon>
    </lineage>
</organism>